<feature type="domain" description="Ig-like" evidence="6">
    <location>
        <begin position="179"/>
        <end position="263"/>
    </location>
</feature>
<evidence type="ECO:0000313" key="8">
    <source>
        <dbReference type="Proteomes" id="UP000035682"/>
    </source>
</evidence>
<organism evidence="7">
    <name type="scientific">Strongyloides ratti</name>
    <name type="common">Parasitic roundworm</name>
    <dbReference type="NCBI Taxonomy" id="34506"/>
    <lineage>
        <taxon>Eukaryota</taxon>
        <taxon>Metazoa</taxon>
        <taxon>Ecdysozoa</taxon>
        <taxon>Nematoda</taxon>
        <taxon>Chromadorea</taxon>
        <taxon>Rhabditida</taxon>
        <taxon>Tylenchina</taxon>
        <taxon>Panagrolaimomorpha</taxon>
        <taxon>Strongyloidoidea</taxon>
        <taxon>Strongyloididae</taxon>
        <taxon>Strongyloides</taxon>
    </lineage>
</organism>
<dbReference type="InterPro" id="IPR051275">
    <property type="entry name" value="Cell_adhesion_signaling"/>
</dbReference>
<evidence type="ECO:0000313" key="10">
    <source>
        <dbReference type="WormBase" id="SRAE_X000062700"/>
    </source>
</evidence>
<evidence type="ECO:0000313" key="9">
    <source>
        <dbReference type="WBParaSite" id="SRAE_X000062700.1"/>
    </source>
</evidence>
<dbReference type="Gene3D" id="2.60.40.10">
    <property type="entry name" value="Immunoglobulins"/>
    <property type="match status" value="4"/>
</dbReference>
<dbReference type="PANTHER" id="PTHR11640:SF31">
    <property type="entry name" value="IRREGULAR CHIASM C-ROUGHEST PROTEIN-RELATED"/>
    <property type="match status" value="1"/>
</dbReference>
<keyword evidence="5" id="KW-0393">Immunoglobulin domain</keyword>
<proteinExistence type="predicted"/>
<dbReference type="Pfam" id="PF00047">
    <property type="entry name" value="ig"/>
    <property type="match status" value="1"/>
</dbReference>
<keyword evidence="8" id="KW-1185">Reference proteome</keyword>
<dbReference type="Proteomes" id="UP000035682">
    <property type="component" value="Unplaced"/>
</dbReference>
<dbReference type="STRING" id="34506.A0A090LN77"/>
<evidence type="ECO:0000256" key="2">
    <source>
        <dbReference type="ARBA" id="ARBA00023136"/>
    </source>
</evidence>
<dbReference type="CTD" id="36383680"/>
<dbReference type="OrthoDB" id="6413693at2759"/>
<reference evidence="7 8" key="1">
    <citation type="submission" date="2014-09" db="EMBL/GenBank/DDBJ databases">
        <authorList>
            <person name="Martin A.A."/>
        </authorList>
    </citation>
    <scope>NUCLEOTIDE SEQUENCE</scope>
    <source>
        <strain evidence="8">ED321</strain>
        <strain evidence="7">ED321 Heterogonic</strain>
    </source>
</reference>
<name>A0A090LN77_STRRB</name>
<reference evidence="9" key="2">
    <citation type="submission" date="2020-12" db="UniProtKB">
        <authorList>
            <consortium name="WormBaseParasite"/>
        </authorList>
    </citation>
    <scope>IDENTIFICATION</scope>
</reference>
<feature type="domain" description="Ig-like" evidence="6">
    <location>
        <begin position="11"/>
        <end position="106"/>
    </location>
</feature>
<keyword evidence="2" id="KW-0472">Membrane</keyword>
<keyword evidence="4" id="KW-0325">Glycoprotein</keyword>
<dbReference type="InterPro" id="IPR003599">
    <property type="entry name" value="Ig_sub"/>
</dbReference>
<evidence type="ECO:0000259" key="6">
    <source>
        <dbReference type="PROSITE" id="PS50835"/>
    </source>
</evidence>
<dbReference type="CDD" id="cd00096">
    <property type="entry name" value="Ig"/>
    <property type="match status" value="1"/>
</dbReference>
<sequence>MINKYLVFILPKNNVVAENLYSQDKIQRIVEGPVNTTAYVGDTVILKCHVENQEGTVQWLFEGFGLETERDLPMFSQFRMVESPMKEEYDLEITNVIGWDDGFYECDEVRLICNVNSKPEHSGKYTWYHNNELLKKATKKVLYIEHLIPDDHNSRFTCRVNNALGSGSNTILLNVKYEPKFISSSQVKIVNQNEMAKFYCETHGNPKPRIYWRKSGDEQIIHKDSNFIIKMYKNGKQLNISDLQVRANDTVFVNHESIATLSCEFHGYPKPGDIIWTFNGENIITGRPSKRKKKTVYRLRNKKHVGDIQVECAAVDDITFASEKLLLYKSINQNNPDLDFNDSYGQESYQSGYPVAFITTDTNSSQTTTILRYDCNIYDNNTTKFCSNDRNKFINMKLLREIVTADNESGTPLLISLC</sequence>
<dbReference type="GO" id="GO:0050839">
    <property type="term" value="F:cell adhesion molecule binding"/>
    <property type="evidence" value="ECO:0007669"/>
    <property type="project" value="TreeGrafter"/>
</dbReference>
<dbReference type="InterPro" id="IPR036179">
    <property type="entry name" value="Ig-like_dom_sf"/>
</dbReference>
<dbReference type="WormBase" id="SRAE_X000062700">
    <property type="protein sequence ID" value="SRP06272"/>
    <property type="gene ID" value="WBGene00266186"/>
</dbReference>
<dbReference type="SMART" id="SM00409">
    <property type="entry name" value="IG"/>
    <property type="match status" value="1"/>
</dbReference>
<evidence type="ECO:0000313" key="7">
    <source>
        <dbReference type="EMBL" id="CEF71300.2"/>
    </source>
</evidence>
<gene>
    <name evidence="7 9 10" type="ORF">SRAE_X000062700</name>
</gene>
<dbReference type="WBParaSite" id="SRAE_X000062700.1">
    <property type="protein sequence ID" value="SRAE_X000062700.1"/>
    <property type="gene ID" value="WBGene00266186"/>
</dbReference>
<dbReference type="Pfam" id="PF13895">
    <property type="entry name" value="Ig_2"/>
    <property type="match status" value="1"/>
</dbReference>
<comment type="subcellular location">
    <subcellularLocation>
        <location evidence="1">Membrane</location>
        <topology evidence="1">Single-pass type I membrane protein</topology>
    </subcellularLocation>
</comment>
<dbReference type="PROSITE" id="PS50835">
    <property type="entry name" value="IG_LIKE"/>
    <property type="match status" value="3"/>
</dbReference>
<dbReference type="PANTHER" id="PTHR11640">
    <property type="entry name" value="NEPHRIN"/>
    <property type="match status" value="1"/>
</dbReference>
<accession>A0A090LN77</accession>
<evidence type="ECO:0000256" key="3">
    <source>
        <dbReference type="ARBA" id="ARBA00023157"/>
    </source>
</evidence>
<evidence type="ECO:0000256" key="4">
    <source>
        <dbReference type="ARBA" id="ARBA00023180"/>
    </source>
</evidence>
<dbReference type="RefSeq" id="XP_024510496.1">
    <property type="nucleotide sequence ID" value="XM_024644993.1"/>
</dbReference>
<dbReference type="EMBL" id="LN609530">
    <property type="protein sequence ID" value="CEF71300.2"/>
    <property type="molecule type" value="Genomic_DNA"/>
</dbReference>
<evidence type="ECO:0000256" key="5">
    <source>
        <dbReference type="ARBA" id="ARBA00023319"/>
    </source>
</evidence>
<dbReference type="InterPro" id="IPR013151">
    <property type="entry name" value="Immunoglobulin_dom"/>
</dbReference>
<dbReference type="AlphaFoldDB" id="A0A090LN77"/>
<dbReference type="SUPFAM" id="SSF48726">
    <property type="entry name" value="Immunoglobulin"/>
    <property type="match status" value="3"/>
</dbReference>
<dbReference type="Pfam" id="PF13927">
    <property type="entry name" value="Ig_3"/>
    <property type="match status" value="1"/>
</dbReference>
<dbReference type="GO" id="GO:0098609">
    <property type="term" value="P:cell-cell adhesion"/>
    <property type="evidence" value="ECO:0007669"/>
    <property type="project" value="TreeGrafter"/>
</dbReference>
<dbReference type="GeneID" id="36383680"/>
<evidence type="ECO:0000256" key="1">
    <source>
        <dbReference type="ARBA" id="ARBA00004479"/>
    </source>
</evidence>
<dbReference type="InterPro" id="IPR007110">
    <property type="entry name" value="Ig-like_dom"/>
</dbReference>
<feature type="domain" description="Ig-like" evidence="6">
    <location>
        <begin position="107"/>
        <end position="174"/>
    </location>
</feature>
<protein>
    <submittedName>
        <fullName evidence="7 9">Poly-glutamine tract binding protein 1</fullName>
    </submittedName>
</protein>
<dbReference type="InterPro" id="IPR013783">
    <property type="entry name" value="Ig-like_fold"/>
</dbReference>
<dbReference type="GO" id="GO:0005911">
    <property type="term" value="C:cell-cell junction"/>
    <property type="evidence" value="ECO:0007669"/>
    <property type="project" value="TreeGrafter"/>
</dbReference>
<keyword evidence="3" id="KW-1015">Disulfide bond</keyword>
<dbReference type="GO" id="GO:0005886">
    <property type="term" value="C:plasma membrane"/>
    <property type="evidence" value="ECO:0007669"/>
    <property type="project" value="TreeGrafter"/>
</dbReference>